<feature type="transmembrane region" description="Helical" evidence="1">
    <location>
        <begin position="21"/>
        <end position="41"/>
    </location>
</feature>
<name>A0A193LE65_9GAMM</name>
<proteinExistence type="predicted"/>
<dbReference type="EMBL" id="CP016268">
    <property type="protein sequence ID" value="ANO50736.1"/>
    <property type="molecule type" value="Genomic_DNA"/>
</dbReference>
<keyword evidence="1" id="KW-0812">Transmembrane</keyword>
<keyword evidence="3" id="KW-1185">Reference proteome</keyword>
<evidence type="ECO:0000256" key="1">
    <source>
        <dbReference type="SAM" id="Phobius"/>
    </source>
</evidence>
<dbReference type="OrthoDB" id="6197657at2"/>
<evidence type="ECO:0000313" key="3">
    <source>
        <dbReference type="Proteomes" id="UP000092695"/>
    </source>
</evidence>
<keyword evidence="1" id="KW-1133">Transmembrane helix</keyword>
<dbReference type="STRING" id="1548547.BA177_05520"/>
<keyword evidence="1" id="KW-0472">Membrane</keyword>
<dbReference type="Proteomes" id="UP000092695">
    <property type="component" value="Chromosome"/>
</dbReference>
<protein>
    <submittedName>
        <fullName evidence="2">Uncharacterized protein</fullName>
    </submittedName>
</protein>
<dbReference type="AlphaFoldDB" id="A0A193LE65"/>
<accession>A0A193LE65</accession>
<dbReference type="RefSeq" id="WP_068613927.1">
    <property type="nucleotide sequence ID" value="NZ_CP016268.1"/>
</dbReference>
<sequence length="106" mass="12238">MAAPDRDSAHDWGRDTQKIAVLSWISFLTAAVFSVLLFAYIDPLLIVDAVNVQWIESRNAGYALGFFFLWAQAWVACWYTVRLIRRKRRGPTAWRPADRDGRRDGH</sequence>
<evidence type="ECO:0000313" key="2">
    <source>
        <dbReference type="EMBL" id="ANO50736.1"/>
    </source>
</evidence>
<reference evidence="2 3" key="1">
    <citation type="submission" date="2016-06" db="EMBL/GenBank/DDBJ databases">
        <title>Complete genome sequence of a deep-branching marine Gamma Proteobacterium Woeseia oceani type strain XK5.</title>
        <authorList>
            <person name="Mu D."/>
            <person name="Du Z."/>
        </authorList>
    </citation>
    <scope>NUCLEOTIDE SEQUENCE [LARGE SCALE GENOMIC DNA]</scope>
    <source>
        <strain evidence="2 3">XK5</strain>
    </source>
</reference>
<organism evidence="2 3">
    <name type="scientific">Woeseia oceani</name>
    <dbReference type="NCBI Taxonomy" id="1548547"/>
    <lineage>
        <taxon>Bacteria</taxon>
        <taxon>Pseudomonadati</taxon>
        <taxon>Pseudomonadota</taxon>
        <taxon>Gammaproteobacteria</taxon>
        <taxon>Woeseiales</taxon>
        <taxon>Woeseiaceae</taxon>
        <taxon>Woeseia</taxon>
    </lineage>
</organism>
<dbReference type="KEGG" id="woc:BA177_05520"/>
<feature type="transmembrane region" description="Helical" evidence="1">
    <location>
        <begin position="61"/>
        <end position="81"/>
    </location>
</feature>
<gene>
    <name evidence="2" type="ORF">BA177_05520</name>
</gene>